<accession>A0A699I0M0</accession>
<feature type="non-terminal residue" evidence="3">
    <location>
        <position position="435"/>
    </location>
</feature>
<dbReference type="GO" id="GO:0006310">
    <property type="term" value="P:DNA recombination"/>
    <property type="evidence" value="ECO:0007669"/>
    <property type="project" value="UniProtKB-KW"/>
</dbReference>
<evidence type="ECO:0000256" key="1">
    <source>
        <dbReference type="RuleBase" id="RU363044"/>
    </source>
</evidence>
<dbReference type="EMBL" id="BKCJ010231685">
    <property type="protein sequence ID" value="GEZ01090.1"/>
    <property type="molecule type" value="Genomic_DNA"/>
</dbReference>
<dbReference type="InterPro" id="IPR010285">
    <property type="entry name" value="DNA_helicase_pif1-like_DEAD"/>
</dbReference>
<dbReference type="Gene3D" id="3.40.50.300">
    <property type="entry name" value="P-loop containing nucleotide triphosphate hydrolases"/>
    <property type="match status" value="1"/>
</dbReference>
<dbReference type="GO" id="GO:0005524">
    <property type="term" value="F:ATP binding"/>
    <property type="evidence" value="ECO:0007669"/>
    <property type="project" value="UniProtKB-KW"/>
</dbReference>
<keyword evidence="1" id="KW-0234">DNA repair</keyword>
<dbReference type="GO" id="GO:0006281">
    <property type="term" value="P:DNA repair"/>
    <property type="evidence" value="ECO:0007669"/>
    <property type="project" value="UniProtKB-KW"/>
</dbReference>
<dbReference type="InterPro" id="IPR027417">
    <property type="entry name" value="P-loop_NTPase"/>
</dbReference>
<comment type="catalytic activity">
    <reaction evidence="1">
        <text>ATP + H2O = ADP + phosphate + H(+)</text>
        <dbReference type="Rhea" id="RHEA:13065"/>
        <dbReference type="ChEBI" id="CHEBI:15377"/>
        <dbReference type="ChEBI" id="CHEBI:15378"/>
        <dbReference type="ChEBI" id="CHEBI:30616"/>
        <dbReference type="ChEBI" id="CHEBI:43474"/>
        <dbReference type="ChEBI" id="CHEBI:456216"/>
        <dbReference type="EC" id="5.6.2.3"/>
    </reaction>
</comment>
<name>A0A699I0M0_TANCI</name>
<protein>
    <recommendedName>
        <fullName evidence="1">ATP-dependent DNA helicase</fullName>
        <ecNumber evidence="1">5.6.2.3</ecNumber>
    </recommendedName>
</protein>
<dbReference type="Pfam" id="PF05970">
    <property type="entry name" value="PIF1"/>
    <property type="match status" value="1"/>
</dbReference>
<keyword evidence="1" id="KW-0067">ATP-binding</keyword>
<proteinExistence type="inferred from homology"/>
<dbReference type="GO" id="GO:0043139">
    <property type="term" value="F:5'-3' DNA helicase activity"/>
    <property type="evidence" value="ECO:0007669"/>
    <property type="project" value="UniProtKB-EC"/>
</dbReference>
<keyword evidence="1" id="KW-0233">DNA recombination</keyword>
<sequence>MLTRKLRGTGKTYLYNALLVEVRSRGSVALTTASSGAAANNLPASMAKRHAIEVVDRTMQDIMGDSRAFRGKVMVMGGEYKVYHSFDEAEDDKHNLYPLEFLNSWTRMICRAFDDNVIDAEITVGQHSGKRVFLPRIPLAPSEDENFYLDLKENNFYNEIYANTDEDGDVMCGDGSYKSISPTDKLVVFDASHSSVTDNYVCSSDVCNRERFNVTCGLEITEKPVVKCKDDALWFQRLTGRSDVVVYPIDCKFYSPRRKVFYIDDLFLHNSKLYTDCSLEMNVDEAMKSEVVHDYSDKKIVVKLEELSIDSVSNDNMVNNKEVFKKERIIRRALNAISSCQSKLIDIESSDDEDLSVRVRVETIEGETLFLTPAGHPYNWNRMVCRNVDHLYNFSKMAREVKEFDLDMAERVMEVVREDMCNIVSWMHFAEGYFN</sequence>
<dbReference type="GO" id="GO:0000723">
    <property type="term" value="P:telomere maintenance"/>
    <property type="evidence" value="ECO:0007669"/>
    <property type="project" value="InterPro"/>
</dbReference>
<comment type="cofactor">
    <cofactor evidence="1">
        <name>Mg(2+)</name>
        <dbReference type="ChEBI" id="CHEBI:18420"/>
    </cofactor>
</comment>
<evidence type="ECO:0000259" key="2">
    <source>
        <dbReference type="Pfam" id="PF05970"/>
    </source>
</evidence>
<keyword evidence="1" id="KW-0547">Nucleotide-binding</keyword>
<keyword evidence="1" id="KW-0227">DNA damage</keyword>
<keyword evidence="1" id="KW-0347">Helicase</keyword>
<keyword evidence="1" id="KW-0378">Hydrolase</keyword>
<comment type="similarity">
    <text evidence="1">Belongs to the helicase family.</text>
</comment>
<reference evidence="3" key="1">
    <citation type="journal article" date="2019" name="Sci. Rep.">
        <title>Draft genome of Tanacetum cinerariifolium, the natural source of mosquito coil.</title>
        <authorList>
            <person name="Yamashiro T."/>
            <person name="Shiraishi A."/>
            <person name="Satake H."/>
            <person name="Nakayama K."/>
        </authorList>
    </citation>
    <scope>NUCLEOTIDE SEQUENCE</scope>
</reference>
<feature type="domain" description="DNA helicase Pif1-like DEAD-box helicase" evidence="2">
    <location>
        <begin position="8"/>
        <end position="43"/>
    </location>
</feature>
<evidence type="ECO:0000313" key="3">
    <source>
        <dbReference type="EMBL" id="GEZ01090.1"/>
    </source>
</evidence>
<dbReference type="GO" id="GO:0016787">
    <property type="term" value="F:hydrolase activity"/>
    <property type="evidence" value="ECO:0007669"/>
    <property type="project" value="UniProtKB-KW"/>
</dbReference>
<dbReference type="PANTHER" id="PTHR10492">
    <property type="match status" value="1"/>
</dbReference>
<dbReference type="EC" id="5.6.2.3" evidence="1"/>
<dbReference type="PANTHER" id="PTHR10492:SF94">
    <property type="entry name" value="ATP-DEPENDENT DNA HELICASE"/>
    <property type="match status" value="1"/>
</dbReference>
<dbReference type="AlphaFoldDB" id="A0A699I0M0"/>
<comment type="caution">
    <text evidence="3">The sequence shown here is derived from an EMBL/GenBank/DDBJ whole genome shotgun (WGS) entry which is preliminary data.</text>
</comment>
<gene>
    <name evidence="3" type="ORF">Tci_473063</name>
</gene>
<organism evidence="3">
    <name type="scientific">Tanacetum cinerariifolium</name>
    <name type="common">Dalmatian daisy</name>
    <name type="synonym">Chrysanthemum cinerariifolium</name>
    <dbReference type="NCBI Taxonomy" id="118510"/>
    <lineage>
        <taxon>Eukaryota</taxon>
        <taxon>Viridiplantae</taxon>
        <taxon>Streptophyta</taxon>
        <taxon>Embryophyta</taxon>
        <taxon>Tracheophyta</taxon>
        <taxon>Spermatophyta</taxon>
        <taxon>Magnoliopsida</taxon>
        <taxon>eudicotyledons</taxon>
        <taxon>Gunneridae</taxon>
        <taxon>Pentapetalae</taxon>
        <taxon>asterids</taxon>
        <taxon>campanulids</taxon>
        <taxon>Asterales</taxon>
        <taxon>Asteraceae</taxon>
        <taxon>Asteroideae</taxon>
        <taxon>Anthemideae</taxon>
        <taxon>Anthemidinae</taxon>
        <taxon>Tanacetum</taxon>
    </lineage>
</organism>